<dbReference type="InterPro" id="IPR013520">
    <property type="entry name" value="Ribonucl_H"/>
</dbReference>
<dbReference type="InterPro" id="IPR012337">
    <property type="entry name" value="RNaseH-like_sf"/>
</dbReference>
<name>A0ABW5RHT4_9MICO</name>
<organism evidence="2 3">
    <name type="scientific">Gulosibacter bifidus</name>
    <dbReference type="NCBI Taxonomy" id="272239"/>
    <lineage>
        <taxon>Bacteria</taxon>
        <taxon>Bacillati</taxon>
        <taxon>Actinomycetota</taxon>
        <taxon>Actinomycetes</taxon>
        <taxon>Micrococcales</taxon>
        <taxon>Microbacteriaceae</taxon>
        <taxon>Gulosibacter</taxon>
    </lineage>
</organism>
<dbReference type="EMBL" id="JBHUNF010000001">
    <property type="protein sequence ID" value="MFD2674246.1"/>
    <property type="molecule type" value="Genomic_DNA"/>
</dbReference>
<dbReference type="InterPro" id="IPR036397">
    <property type="entry name" value="RNaseH_sf"/>
</dbReference>
<dbReference type="GO" id="GO:0004527">
    <property type="term" value="F:exonuclease activity"/>
    <property type="evidence" value="ECO:0007669"/>
    <property type="project" value="UniProtKB-KW"/>
</dbReference>
<dbReference type="PANTHER" id="PTHR30231:SF42">
    <property type="entry name" value="EXONUCLEASE"/>
    <property type="match status" value="1"/>
</dbReference>
<dbReference type="PANTHER" id="PTHR30231">
    <property type="entry name" value="DNA POLYMERASE III SUBUNIT EPSILON"/>
    <property type="match status" value="1"/>
</dbReference>
<dbReference type="SMART" id="SM00479">
    <property type="entry name" value="EXOIII"/>
    <property type="match status" value="1"/>
</dbReference>
<gene>
    <name evidence="2" type="ORF">ACFSUQ_02885</name>
</gene>
<dbReference type="Proteomes" id="UP001597453">
    <property type="component" value="Unassembled WGS sequence"/>
</dbReference>
<proteinExistence type="predicted"/>
<dbReference type="Pfam" id="PF00929">
    <property type="entry name" value="RNase_T"/>
    <property type="match status" value="1"/>
</dbReference>
<sequence length="203" mass="22235">MIDFVAIDFETANRSPASACAIGMVRVRGGEMVARESFLIHPPAGHDHFEPFNIQLHGVSPELVADEPGWDIAAARMLEFIGNDVIVAHNAPFDIGVFVAASRAMSLPFPALKYFCSLRLARKHYDLPSYRLPAAASAAGYELEHHHDPLEDAEACAAIVIDVARTKNLLTIEALSRETAVQIRTLTPDDEDSQRTLVKNATF</sequence>
<accession>A0ABW5RHT4</accession>
<comment type="caution">
    <text evidence="2">The sequence shown here is derived from an EMBL/GenBank/DDBJ whole genome shotgun (WGS) entry which is preliminary data.</text>
</comment>
<dbReference type="Gene3D" id="3.30.420.10">
    <property type="entry name" value="Ribonuclease H-like superfamily/Ribonuclease H"/>
    <property type="match status" value="1"/>
</dbReference>
<dbReference type="RefSeq" id="WP_066057589.1">
    <property type="nucleotide sequence ID" value="NZ_JBHUNF010000001.1"/>
</dbReference>
<dbReference type="CDD" id="cd06130">
    <property type="entry name" value="DNA_pol_III_epsilon_like"/>
    <property type="match status" value="1"/>
</dbReference>
<feature type="domain" description="Exonuclease" evidence="1">
    <location>
        <begin position="3"/>
        <end position="169"/>
    </location>
</feature>
<evidence type="ECO:0000259" key="1">
    <source>
        <dbReference type="SMART" id="SM00479"/>
    </source>
</evidence>
<dbReference type="SUPFAM" id="SSF53098">
    <property type="entry name" value="Ribonuclease H-like"/>
    <property type="match status" value="1"/>
</dbReference>
<keyword evidence="2" id="KW-0540">Nuclease</keyword>
<keyword evidence="2" id="KW-0269">Exonuclease</keyword>
<evidence type="ECO:0000313" key="3">
    <source>
        <dbReference type="Proteomes" id="UP001597453"/>
    </source>
</evidence>
<protein>
    <submittedName>
        <fullName evidence="2">3'-5' exonuclease</fullName>
        <ecNumber evidence="2">3.1.-.-</ecNumber>
    </submittedName>
</protein>
<keyword evidence="2" id="KW-0378">Hydrolase</keyword>
<reference evidence="3" key="1">
    <citation type="journal article" date="2019" name="Int. J. Syst. Evol. Microbiol.">
        <title>The Global Catalogue of Microorganisms (GCM) 10K type strain sequencing project: providing services to taxonomists for standard genome sequencing and annotation.</title>
        <authorList>
            <consortium name="The Broad Institute Genomics Platform"/>
            <consortium name="The Broad Institute Genome Sequencing Center for Infectious Disease"/>
            <person name="Wu L."/>
            <person name="Ma J."/>
        </authorList>
    </citation>
    <scope>NUCLEOTIDE SEQUENCE [LARGE SCALE GENOMIC DNA]</scope>
    <source>
        <strain evidence="3">TISTR 1511</strain>
    </source>
</reference>
<keyword evidence="3" id="KW-1185">Reference proteome</keyword>
<evidence type="ECO:0000313" key="2">
    <source>
        <dbReference type="EMBL" id="MFD2674246.1"/>
    </source>
</evidence>
<dbReference type="EC" id="3.1.-.-" evidence="2"/>